<feature type="domain" description="Sialate O-acetylesterase" evidence="3">
    <location>
        <begin position="2"/>
        <end position="241"/>
    </location>
</feature>
<comment type="caution">
    <text evidence="4">The sequence shown here is derived from an EMBL/GenBank/DDBJ whole genome shotgun (WGS) entry which is preliminary data.</text>
</comment>
<dbReference type="PANTHER" id="PTHR31988">
    <property type="entry name" value="ESTERASE, PUTATIVE (DUF303)-RELATED"/>
    <property type="match status" value="1"/>
</dbReference>
<evidence type="ECO:0000256" key="1">
    <source>
        <dbReference type="ARBA" id="ARBA00022801"/>
    </source>
</evidence>
<evidence type="ECO:0000256" key="2">
    <source>
        <dbReference type="SAM" id="Phobius"/>
    </source>
</evidence>
<keyword evidence="1" id="KW-0378">Hydrolase</keyword>
<keyword evidence="2" id="KW-1133">Transmembrane helix</keyword>
<accession>A0AAV8HK74</accession>
<proteinExistence type="predicted"/>
<dbReference type="InterPro" id="IPR036514">
    <property type="entry name" value="SGNH_hydro_sf"/>
</dbReference>
<dbReference type="AlphaFoldDB" id="A0AAV8HK74"/>
<dbReference type="Pfam" id="PF03629">
    <property type="entry name" value="SASA"/>
    <property type="match status" value="1"/>
</dbReference>
<dbReference type="InterPro" id="IPR005181">
    <property type="entry name" value="SASA"/>
</dbReference>
<dbReference type="PANTHER" id="PTHR31988:SF19">
    <property type="entry name" value="9-O-ACETYL-N-ACETYLNEURAMINIC ACID DEACETYLASE-RELATED"/>
    <property type="match status" value="1"/>
</dbReference>
<feature type="transmembrane region" description="Helical" evidence="2">
    <location>
        <begin position="305"/>
        <end position="324"/>
    </location>
</feature>
<keyword evidence="2" id="KW-0472">Membrane</keyword>
<dbReference type="GO" id="GO:0016787">
    <property type="term" value="F:hydrolase activity"/>
    <property type="evidence" value="ECO:0007669"/>
    <property type="project" value="UniProtKB-KW"/>
</dbReference>
<dbReference type="Gene3D" id="3.40.50.1110">
    <property type="entry name" value="SGNH hydrolase"/>
    <property type="match status" value="1"/>
</dbReference>
<sequence length="325" mass="36095">MKKQVFILAGQSNMSGRGGVHWSHGRYQWDGVVPEECAPCPSILRLSHDLNWEEARDPLHIDVESKSKTCGVGPGMSFSNRLLKEMDCDSPTLIGLVPCAVGGTAIEKWKKGSKLYNEMVQRAKAAEEIGDGGEIKAVLWYQGESDTDSDHAAEIYGDNLKKFIEDVRSDLGLPYLPFIQVALASGTQRNIEKVRKAQLGLNLSNLVCVDAMGLPLNPDHLHLTTQAQVKLGQMLAVAYIKLQPSSTILFNGQLTKSQETADLSGQIYQYDPMCDFHEIQFATSTRKGKYYLNNCLLSVYQSNRYVISLLIASILLLYTVYCYCC</sequence>
<evidence type="ECO:0000313" key="5">
    <source>
        <dbReference type="Proteomes" id="UP001140206"/>
    </source>
</evidence>
<evidence type="ECO:0000313" key="4">
    <source>
        <dbReference type="EMBL" id="KAJ4817889.1"/>
    </source>
</evidence>
<gene>
    <name evidence="4" type="ORF">LUZ62_030455</name>
</gene>
<dbReference type="InterPro" id="IPR052940">
    <property type="entry name" value="Carb_Esterase_6"/>
</dbReference>
<protein>
    <recommendedName>
        <fullName evidence="3">Sialate O-acetylesterase domain-containing protein</fullName>
    </recommendedName>
</protein>
<dbReference type="EMBL" id="JAMFTS010000001">
    <property type="protein sequence ID" value="KAJ4817889.1"/>
    <property type="molecule type" value="Genomic_DNA"/>
</dbReference>
<name>A0AAV8HK74_9POAL</name>
<reference evidence="4" key="1">
    <citation type="submission" date="2022-08" db="EMBL/GenBank/DDBJ databases">
        <authorList>
            <person name="Marques A."/>
        </authorList>
    </citation>
    <scope>NUCLEOTIDE SEQUENCE</scope>
    <source>
        <strain evidence="4">RhyPub2mFocal</strain>
        <tissue evidence="4">Leaves</tissue>
    </source>
</reference>
<dbReference type="SUPFAM" id="SSF52266">
    <property type="entry name" value="SGNH hydrolase"/>
    <property type="match status" value="1"/>
</dbReference>
<keyword evidence="5" id="KW-1185">Reference proteome</keyword>
<dbReference type="Proteomes" id="UP001140206">
    <property type="component" value="Chromosome 1"/>
</dbReference>
<organism evidence="4 5">
    <name type="scientific">Rhynchospora pubera</name>
    <dbReference type="NCBI Taxonomy" id="906938"/>
    <lineage>
        <taxon>Eukaryota</taxon>
        <taxon>Viridiplantae</taxon>
        <taxon>Streptophyta</taxon>
        <taxon>Embryophyta</taxon>
        <taxon>Tracheophyta</taxon>
        <taxon>Spermatophyta</taxon>
        <taxon>Magnoliopsida</taxon>
        <taxon>Liliopsida</taxon>
        <taxon>Poales</taxon>
        <taxon>Cyperaceae</taxon>
        <taxon>Cyperoideae</taxon>
        <taxon>Rhynchosporeae</taxon>
        <taxon>Rhynchospora</taxon>
    </lineage>
</organism>
<keyword evidence="2" id="KW-0812">Transmembrane</keyword>
<evidence type="ECO:0000259" key="3">
    <source>
        <dbReference type="Pfam" id="PF03629"/>
    </source>
</evidence>